<protein>
    <submittedName>
        <fullName evidence="2">Uncharacterized protein</fullName>
    </submittedName>
</protein>
<proteinExistence type="predicted"/>
<feature type="region of interest" description="Disordered" evidence="1">
    <location>
        <begin position="497"/>
        <end position="524"/>
    </location>
</feature>
<dbReference type="AlphaFoldDB" id="A0AA88DK40"/>
<dbReference type="Proteomes" id="UP001187192">
    <property type="component" value="Unassembled WGS sequence"/>
</dbReference>
<organism evidence="2 3">
    <name type="scientific">Ficus carica</name>
    <name type="common">Common fig</name>
    <dbReference type="NCBI Taxonomy" id="3494"/>
    <lineage>
        <taxon>Eukaryota</taxon>
        <taxon>Viridiplantae</taxon>
        <taxon>Streptophyta</taxon>
        <taxon>Embryophyta</taxon>
        <taxon>Tracheophyta</taxon>
        <taxon>Spermatophyta</taxon>
        <taxon>Magnoliopsida</taxon>
        <taxon>eudicotyledons</taxon>
        <taxon>Gunneridae</taxon>
        <taxon>Pentapetalae</taxon>
        <taxon>rosids</taxon>
        <taxon>fabids</taxon>
        <taxon>Rosales</taxon>
        <taxon>Moraceae</taxon>
        <taxon>Ficeae</taxon>
        <taxon>Ficus</taxon>
    </lineage>
</organism>
<name>A0AA88DK40_FICCA</name>
<comment type="caution">
    <text evidence="2">The sequence shown here is derived from an EMBL/GenBank/DDBJ whole genome shotgun (WGS) entry which is preliminary data.</text>
</comment>
<keyword evidence="3" id="KW-1185">Reference proteome</keyword>
<evidence type="ECO:0000313" key="3">
    <source>
        <dbReference type="Proteomes" id="UP001187192"/>
    </source>
</evidence>
<reference evidence="2" key="1">
    <citation type="submission" date="2023-07" db="EMBL/GenBank/DDBJ databases">
        <title>draft genome sequence of fig (Ficus carica).</title>
        <authorList>
            <person name="Takahashi T."/>
            <person name="Nishimura K."/>
        </authorList>
    </citation>
    <scope>NUCLEOTIDE SEQUENCE</scope>
</reference>
<evidence type="ECO:0000256" key="1">
    <source>
        <dbReference type="SAM" id="MobiDB-lite"/>
    </source>
</evidence>
<feature type="region of interest" description="Disordered" evidence="1">
    <location>
        <begin position="181"/>
        <end position="270"/>
    </location>
</feature>
<feature type="compositionally biased region" description="Basic and acidic residues" evidence="1">
    <location>
        <begin position="210"/>
        <end position="235"/>
    </location>
</feature>
<feature type="compositionally biased region" description="Basic and acidic residues" evidence="1">
    <location>
        <begin position="497"/>
        <end position="507"/>
    </location>
</feature>
<gene>
    <name evidence="2" type="ORF">TIFTF001_023048</name>
</gene>
<feature type="compositionally biased region" description="Polar residues" evidence="1">
    <location>
        <begin position="196"/>
        <end position="208"/>
    </location>
</feature>
<dbReference type="EMBL" id="BTGU01000048">
    <property type="protein sequence ID" value="GMN53919.1"/>
    <property type="molecule type" value="Genomic_DNA"/>
</dbReference>
<feature type="compositionally biased region" description="Basic and acidic residues" evidence="1">
    <location>
        <begin position="182"/>
        <end position="192"/>
    </location>
</feature>
<sequence length="524" mass="58350">MTLLPDQILPPHRGSTSPTYYCTTSRRHRPPPALTGATLAGVGGRPPYCPMYRVWDTWYQSIGPIELASLMPTRPPGALDSRPDWVTRALRTARGIGVPTADTTPVSQSLRGVSPFAEGGLPPFQQQQLKFTLASRPPDYSSHGQARQPGYPGPRQSIFNRITEHPATSALEGCLSIAQAHADGDPHREPGGRRVNANQASRPQNPSPTGDRRSDRSNRESLERQQRDGNEEPGRVRSRSRHTQATRSGATEPLVDTRNHLNSNQREAMNVRRNTTSVFDRLGKPGAGSPPAVAQPARGLAIRAGAGRGGRFAFYPGYLDIALLGWVQDAICGILRWHHELRRAPRELLSIHKVGSRIDRLLQTTGGCLRGHIPGFKDQEIRGVPPVRYRVRRSRNTQKVSRALRQSRSASRELLRQHLDTGVPRRCQRQSTRLDARLRQATHLCAPERDHLEACRGRRVRQRARSGSWRAILASRKEAGKKSIRSELTREWKGCGHRCQDRDRSRSENAAGEVPPIHPVGHNH</sequence>
<feature type="compositionally biased region" description="Polar residues" evidence="1">
    <location>
        <begin position="260"/>
        <end position="270"/>
    </location>
</feature>
<feature type="region of interest" description="Disordered" evidence="1">
    <location>
        <begin position="135"/>
        <end position="158"/>
    </location>
</feature>
<accession>A0AA88DK40</accession>
<evidence type="ECO:0000313" key="2">
    <source>
        <dbReference type="EMBL" id="GMN53919.1"/>
    </source>
</evidence>